<sequence>MNADFKILQKTYDMILYGNECLRQFPKHEKHVMAADIRKTMSEITHLIIRANKKYHKKTTLQEIDIELEWLRMQIRLAADLKVRYLPLRKYEHWSKMLNEIGRMLGGWMKSAK</sequence>
<dbReference type="NCBIfam" id="NF033474">
    <property type="entry name" value="DivGenRetAVD"/>
    <property type="match status" value="1"/>
</dbReference>
<reference evidence="3" key="1">
    <citation type="journal article" date="2016" name="Genome Announc.">
        <title>Complete genome sequence of Alkaliphilus metalliredigens strain QYMF, an alkaliphilic and metal-reducing bacterium isolated from borax-contaminated leachate ponds.</title>
        <authorList>
            <person name="Hwang C."/>
            <person name="Copeland A."/>
            <person name="Lucas S."/>
            <person name="Lapidus A."/>
            <person name="Barry K."/>
            <person name="Detter J.C."/>
            <person name="Glavina Del Rio T."/>
            <person name="Hammon N."/>
            <person name="Israni S."/>
            <person name="Dalin E."/>
            <person name="Tice H."/>
            <person name="Pitluck S."/>
            <person name="Chertkov O."/>
            <person name="Brettin T."/>
            <person name="Bruce D."/>
            <person name="Han C."/>
            <person name="Schmutz J."/>
            <person name="Larimer F."/>
            <person name="Land M.L."/>
            <person name="Hauser L."/>
            <person name="Kyrpides N."/>
            <person name="Mikhailova N."/>
            <person name="Ye Q."/>
            <person name="Zhou J."/>
            <person name="Richardson P."/>
            <person name="Fields M.W."/>
        </authorList>
    </citation>
    <scope>NUCLEOTIDE SEQUENCE [LARGE SCALE GENOMIC DNA]</scope>
    <source>
        <strain evidence="3">QYMF</strain>
    </source>
</reference>
<dbReference type="Pfam" id="PF22296">
    <property type="entry name" value="bAvd"/>
    <property type="match status" value="1"/>
</dbReference>
<dbReference type="Gene3D" id="1.20.1440.60">
    <property type="entry name" value="23S rRNA-intervening sequence"/>
    <property type="match status" value="1"/>
</dbReference>
<gene>
    <name evidence="2" type="ordered locus">Amet_2552</name>
</gene>
<dbReference type="CDD" id="cd16376">
    <property type="entry name" value="Avd_like"/>
    <property type="match status" value="1"/>
</dbReference>
<organism evidence="2 3">
    <name type="scientific">Alkaliphilus metalliredigens (strain QYMF)</name>
    <dbReference type="NCBI Taxonomy" id="293826"/>
    <lineage>
        <taxon>Bacteria</taxon>
        <taxon>Bacillati</taxon>
        <taxon>Bacillota</taxon>
        <taxon>Clostridia</taxon>
        <taxon>Peptostreptococcales</taxon>
        <taxon>Natronincolaceae</taxon>
        <taxon>Alkaliphilus</taxon>
    </lineage>
</organism>
<dbReference type="KEGG" id="amt:Amet_2552"/>
<keyword evidence="3" id="KW-1185">Reference proteome</keyword>
<dbReference type="InterPro" id="IPR055360">
    <property type="entry name" value="bAvd"/>
</dbReference>
<dbReference type="EMBL" id="CP000724">
    <property type="protein sequence ID" value="ABR48704.1"/>
    <property type="molecule type" value="Genomic_DNA"/>
</dbReference>
<protein>
    <recommendedName>
        <fullName evidence="1">bAvd-like domain-containing protein</fullName>
    </recommendedName>
</protein>
<dbReference type="InterPro" id="IPR036583">
    <property type="entry name" value="23S_rRNA_IVS_sf"/>
</dbReference>
<dbReference type="eggNOG" id="ENOG5032RM0">
    <property type="taxonomic scope" value="Bacteria"/>
</dbReference>
<proteinExistence type="predicted"/>
<feature type="domain" description="bAvd-like" evidence="1">
    <location>
        <begin position="7"/>
        <end position="111"/>
    </location>
</feature>
<dbReference type="OrthoDB" id="9814817at2"/>
<evidence type="ECO:0000313" key="2">
    <source>
        <dbReference type="EMBL" id="ABR48704.1"/>
    </source>
</evidence>
<dbReference type="SUPFAM" id="SSF158446">
    <property type="entry name" value="IVS-encoded protein-like"/>
    <property type="match status" value="1"/>
</dbReference>
<dbReference type="Proteomes" id="UP000001572">
    <property type="component" value="Chromosome"/>
</dbReference>
<accession>A6TR86</accession>
<dbReference type="RefSeq" id="WP_012063678.1">
    <property type="nucleotide sequence ID" value="NC_009633.1"/>
</dbReference>
<evidence type="ECO:0000313" key="3">
    <source>
        <dbReference type="Proteomes" id="UP000001572"/>
    </source>
</evidence>
<dbReference type="STRING" id="293826.Amet_2552"/>
<dbReference type="HOGENOM" id="CLU_144676_2_0_9"/>
<evidence type="ECO:0000259" key="1">
    <source>
        <dbReference type="Pfam" id="PF22296"/>
    </source>
</evidence>
<dbReference type="AlphaFoldDB" id="A6TR86"/>
<name>A6TR86_ALKMQ</name>